<dbReference type="GO" id="GO:0005509">
    <property type="term" value="F:calcium ion binding"/>
    <property type="evidence" value="ECO:0007669"/>
    <property type="project" value="TreeGrafter"/>
</dbReference>
<dbReference type="PANTHER" id="PTHR10728">
    <property type="entry name" value="CYTOSOLIC PHOSPHOLIPASE A2"/>
    <property type="match status" value="1"/>
</dbReference>
<feature type="domain" description="PLA2c" evidence="5">
    <location>
        <begin position="160"/>
        <end position="337"/>
    </location>
</feature>
<evidence type="ECO:0000256" key="4">
    <source>
        <dbReference type="PROSITE-ProRule" id="PRU00555"/>
    </source>
</evidence>
<evidence type="ECO:0000259" key="5">
    <source>
        <dbReference type="PROSITE" id="PS51210"/>
    </source>
</evidence>
<dbReference type="PANTHER" id="PTHR10728:SF32">
    <property type="entry name" value="CYTOSOLIC PHOSPHOLIPASE A2 BETA"/>
    <property type="match status" value="1"/>
</dbReference>
<reference evidence="6 7" key="1">
    <citation type="journal article" date="2013" name="Proc. Natl. Acad. Sci. U.S.A.">
        <title>The king cobra genome reveals dynamic gene evolution and adaptation in the snake venom system.</title>
        <authorList>
            <person name="Vonk F.J."/>
            <person name="Casewell N.R."/>
            <person name="Henkel C.V."/>
            <person name="Heimberg A.M."/>
            <person name="Jansen H.J."/>
            <person name="McCleary R.J."/>
            <person name="Kerkkamp H.M."/>
            <person name="Vos R.A."/>
            <person name="Guerreiro I."/>
            <person name="Calvete J.J."/>
            <person name="Wuster W."/>
            <person name="Woods A.E."/>
            <person name="Logan J.M."/>
            <person name="Harrison R.A."/>
            <person name="Castoe T.A."/>
            <person name="de Koning A.P."/>
            <person name="Pollock D.D."/>
            <person name="Yandell M."/>
            <person name="Calderon D."/>
            <person name="Renjifo C."/>
            <person name="Currier R.B."/>
            <person name="Salgado D."/>
            <person name="Pla D."/>
            <person name="Sanz L."/>
            <person name="Hyder A.S."/>
            <person name="Ribeiro J.M."/>
            <person name="Arntzen J.W."/>
            <person name="van den Thillart G.E."/>
            <person name="Boetzer M."/>
            <person name="Pirovano W."/>
            <person name="Dirks R.P."/>
            <person name="Spaink H.P."/>
            <person name="Duboule D."/>
            <person name="McGlinn E."/>
            <person name="Kini R.M."/>
            <person name="Richardson M.K."/>
        </authorList>
    </citation>
    <scope>NUCLEOTIDE SEQUENCE</scope>
    <source>
        <tissue evidence="6">Blood</tissue>
    </source>
</reference>
<sequence>METTEEKNIIQLEVCKTDPDTNCDIQLIVLFDLSILQSGSPLLEKFSLKPKTQEQPNHYEFLEVEFKLSDVPGPPEQLISNGVLVARGLSILDVKVSKEDNEKVLKANKNVVFSVEQSYEGTQKTSKNLDSFRFHCVKSFGPVLKVKIQGGNLELYLQVIDWSQNLDVRLGYELCPDEQDFLRKRKKVVADALYKLFNLGEELQEDEVPVIALLATGGGIRAMMSLYAHLSAFQKLNLLDCITYITSASGSTWTLTNLNLHMDWSHQSFEDHIHNIKRQLLKNKNNIISNERLKQYHKELSKRIKAGHLSSFTALWALVQEAFFHNGDIFLPNALFSMECATLKKASLIRKCYILKIKVKVAINEVSLYFVSDENYSSNDYPATVYKPPNYPYGKLCEIFNDILTDRPLRGENYNFLQGFDFDKDYLHQKEFMTWSDVGFFMNNSGISLLKPERNVDIIIFLDYEMSGILRQIKMMAEYCEIQGIPFPKIHVSEKDRKNMKECYVFSDEDNPKAPIVLCFPLVCDTFKEYSAPGALTHFFNLSGVKRTPSEMQEGNVNLEKDFSPYQTLEVTYTEENLDKLINLCSYNILYSKDFIFQAIQSAMQKKQQDGSRNDKQ</sequence>
<evidence type="ECO:0000313" key="7">
    <source>
        <dbReference type="Proteomes" id="UP000018936"/>
    </source>
</evidence>
<evidence type="ECO:0000256" key="3">
    <source>
        <dbReference type="ARBA" id="ARBA00023098"/>
    </source>
</evidence>
<dbReference type="SMART" id="SM00022">
    <property type="entry name" value="PLAc"/>
    <property type="match status" value="1"/>
</dbReference>
<dbReference type="OrthoDB" id="419768at2759"/>
<dbReference type="SUPFAM" id="SSF52151">
    <property type="entry name" value="FabD/lysophospholipase-like"/>
    <property type="match status" value="1"/>
</dbReference>
<name>V8NC20_OPHHA</name>
<dbReference type="GO" id="GO:0005544">
    <property type="term" value="F:calcium-dependent phospholipid binding"/>
    <property type="evidence" value="ECO:0007669"/>
    <property type="project" value="TreeGrafter"/>
</dbReference>
<dbReference type="GO" id="GO:0046475">
    <property type="term" value="P:glycerophospholipid catabolic process"/>
    <property type="evidence" value="ECO:0007669"/>
    <property type="project" value="TreeGrafter"/>
</dbReference>
<protein>
    <submittedName>
        <fullName evidence="6">Cytosolic phospholipase A2 beta</fullName>
    </submittedName>
</protein>
<keyword evidence="3 4" id="KW-0443">Lipid metabolism</keyword>
<evidence type="ECO:0000313" key="6">
    <source>
        <dbReference type="EMBL" id="ETE59198.1"/>
    </source>
</evidence>
<dbReference type="Pfam" id="PF18695">
    <property type="entry name" value="cPLA2_C2"/>
    <property type="match status" value="1"/>
</dbReference>
<gene>
    <name evidence="6" type="primary">Pla2g4b</name>
    <name evidence="6" type="ORF">L345_15072</name>
</gene>
<dbReference type="InterPro" id="IPR040723">
    <property type="entry name" value="cPLA2_C2"/>
</dbReference>
<feature type="non-terminal residue" evidence="6">
    <location>
        <position position="1"/>
    </location>
</feature>
<dbReference type="EMBL" id="AZIM01005773">
    <property type="protein sequence ID" value="ETE59198.1"/>
    <property type="molecule type" value="Genomic_DNA"/>
</dbReference>
<dbReference type="PROSITE" id="PS51210">
    <property type="entry name" value="PLA2C"/>
    <property type="match status" value="1"/>
</dbReference>
<dbReference type="Pfam" id="PF01735">
    <property type="entry name" value="PLA2_B"/>
    <property type="match status" value="1"/>
</dbReference>
<evidence type="ECO:0000256" key="2">
    <source>
        <dbReference type="ARBA" id="ARBA00022801"/>
    </source>
</evidence>
<dbReference type="GO" id="GO:0005829">
    <property type="term" value="C:cytosol"/>
    <property type="evidence" value="ECO:0007669"/>
    <property type="project" value="TreeGrafter"/>
</dbReference>
<dbReference type="InterPro" id="IPR002642">
    <property type="entry name" value="LysoPLipase_cat_dom"/>
</dbReference>
<accession>V8NC20</accession>
<evidence type="ECO:0000256" key="1">
    <source>
        <dbReference type="ARBA" id="ARBA00004170"/>
    </source>
</evidence>
<dbReference type="InterPro" id="IPR016035">
    <property type="entry name" value="Acyl_Trfase/lysoPLipase"/>
</dbReference>
<keyword evidence="2 4" id="KW-0378">Hydrolase</keyword>
<comment type="caution">
    <text evidence="6">The sequence shown here is derived from an EMBL/GenBank/DDBJ whole genome shotgun (WGS) entry which is preliminary data.</text>
</comment>
<comment type="subcellular location">
    <subcellularLocation>
        <location evidence="1">Membrane</location>
        <topology evidence="1">Peripheral membrane protein</topology>
    </subcellularLocation>
</comment>
<organism evidence="6 7">
    <name type="scientific">Ophiophagus hannah</name>
    <name type="common">King cobra</name>
    <name type="synonym">Naja hannah</name>
    <dbReference type="NCBI Taxonomy" id="8665"/>
    <lineage>
        <taxon>Eukaryota</taxon>
        <taxon>Metazoa</taxon>
        <taxon>Chordata</taxon>
        <taxon>Craniata</taxon>
        <taxon>Vertebrata</taxon>
        <taxon>Euteleostomi</taxon>
        <taxon>Lepidosauria</taxon>
        <taxon>Squamata</taxon>
        <taxon>Bifurcata</taxon>
        <taxon>Unidentata</taxon>
        <taxon>Episquamata</taxon>
        <taxon>Toxicofera</taxon>
        <taxon>Serpentes</taxon>
        <taxon>Colubroidea</taxon>
        <taxon>Elapidae</taxon>
        <taxon>Elapinae</taxon>
        <taxon>Ophiophagus</taxon>
    </lineage>
</organism>
<dbReference type="GO" id="GO:0016020">
    <property type="term" value="C:membrane"/>
    <property type="evidence" value="ECO:0007669"/>
    <property type="project" value="UniProtKB-SubCell"/>
</dbReference>
<dbReference type="AlphaFoldDB" id="V8NC20"/>
<keyword evidence="4" id="KW-0442">Lipid degradation</keyword>
<dbReference type="Gene3D" id="3.40.1090.10">
    <property type="entry name" value="Cytosolic phospholipase A2 catalytic domain"/>
    <property type="match status" value="2"/>
</dbReference>
<dbReference type="GO" id="GO:0047498">
    <property type="term" value="F:calcium-dependent phospholipase A2 activity"/>
    <property type="evidence" value="ECO:0007669"/>
    <property type="project" value="TreeGrafter"/>
</dbReference>
<proteinExistence type="predicted"/>
<keyword evidence="7" id="KW-1185">Reference proteome</keyword>
<dbReference type="Proteomes" id="UP000018936">
    <property type="component" value="Unassembled WGS sequence"/>
</dbReference>